<evidence type="ECO:0000313" key="1">
    <source>
        <dbReference type="EMBL" id="GGD22928.1"/>
    </source>
</evidence>
<gene>
    <name evidence="1" type="ORF">GCM10011389_33350</name>
</gene>
<proteinExistence type="predicted"/>
<keyword evidence="2" id="KW-1185">Reference proteome</keyword>
<evidence type="ECO:0000313" key="2">
    <source>
        <dbReference type="Proteomes" id="UP000642571"/>
    </source>
</evidence>
<dbReference type="EMBL" id="BMIN01000018">
    <property type="protein sequence ID" value="GGD22928.1"/>
    <property type="molecule type" value="Genomic_DNA"/>
</dbReference>
<comment type="caution">
    <text evidence="1">The sequence shown here is derived from an EMBL/GenBank/DDBJ whole genome shotgun (WGS) entry which is preliminary data.</text>
</comment>
<reference evidence="2" key="1">
    <citation type="journal article" date="2019" name="Int. J. Syst. Evol. Microbiol.">
        <title>The Global Catalogue of Microorganisms (GCM) 10K type strain sequencing project: providing services to taxonomists for standard genome sequencing and annotation.</title>
        <authorList>
            <consortium name="The Broad Institute Genomics Platform"/>
            <consortium name="The Broad Institute Genome Sequencing Center for Infectious Disease"/>
            <person name="Wu L."/>
            <person name="Ma J."/>
        </authorList>
    </citation>
    <scope>NUCLEOTIDE SEQUENCE [LARGE SCALE GENOMIC DNA]</scope>
    <source>
        <strain evidence="2">CGMCC 1.15353</strain>
    </source>
</reference>
<dbReference type="RefSeq" id="WP_188655515.1">
    <property type="nucleotide sequence ID" value="NZ_BMIN01000018.1"/>
</dbReference>
<sequence length="93" mass="10816">MSDENLKNIDEELENLSREEFIELLELSGFEVEDGDGKVIYTDIEKNDKHNNDAGTFVLNKQETIQYNLNEKKYYHKDSDVGINYFPTAYVAC</sequence>
<organism evidence="1 2">
    <name type="scientific">Pontibacillus salipaludis</name>
    <dbReference type="NCBI Taxonomy" id="1697394"/>
    <lineage>
        <taxon>Bacteria</taxon>
        <taxon>Bacillati</taxon>
        <taxon>Bacillota</taxon>
        <taxon>Bacilli</taxon>
        <taxon>Bacillales</taxon>
        <taxon>Bacillaceae</taxon>
        <taxon>Pontibacillus</taxon>
    </lineage>
</organism>
<accession>A0ABQ1QCD4</accession>
<name>A0ABQ1QCD4_9BACI</name>
<protein>
    <submittedName>
        <fullName evidence="1">Uncharacterized protein</fullName>
    </submittedName>
</protein>
<dbReference type="Proteomes" id="UP000642571">
    <property type="component" value="Unassembled WGS sequence"/>
</dbReference>